<keyword evidence="2" id="KW-1185">Reference proteome</keyword>
<protein>
    <recommendedName>
        <fullName evidence="3">Lipoprotein</fullName>
    </recommendedName>
</protein>
<dbReference type="Proteomes" id="UP001162891">
    <property type="component" value="Chromosome"/>
</dbReference>
<accession>A0ABM7X0R7</accession>
<name>A0ABM7X0R7_9BACT</name>
<proteinExistence type="predicted"/>
<dbReference type="EMBL" id="AP025591">
    <property type="protein sequence ID" value="BDG05362.1"/>
    <property type="molecule type" value="Genomic_DNA"/>
</dbReference>
<evidence type="ECO:0000313" key="1">
    <source>
        <dbReference type="EMBL" id="BDG05362.1"/>
    </source>
</evidence>
<evidence type="ECO:0000313" key="2">
    <source>
        <dbReference type="Proteomes" id="UP001162891"/>
    </source>
</evidence>
<reference evidence="2" key="1">
    <citation type="journal article" date="2022" name="Int. J. Syst. Evol. Microbiol.">
        <title>Anaeromyxobacter oryzae sp. nov., Anaeromyxobacter diazotrophicus sp. nov. and Anaeromyxobacter paludicola sp. nov., isolated from paddy soils.</title>
        <authorList>
            <person name="Itoh H."/>
            <person name="Xu Z."/>
            <person name="Mise K."/>
            <person name="Masuda Y."/>
            <person name="Ushijima N."/>
            <person name="Hayakawa C."/>
            <person name="Shiratori Y."/>
            <person name="Senoo K."/>
        </authorList>
    </citation>
    <scope>NUCLEOTIDE SEQUENCE [LARGE SCALE GENOMIC DNA]</scope>
    <source>
        <strain evidence="2">Red232</strain>
    </source>
</reference>
<sequence>MPHGHVLRALTRGRLERRLLLAALATLTVGVTACDPWRCDFDSHGACIEFETNPADLAAAQARVDRLLDLELPYWNLHRLGGWRIQFRDTPEYVCYLATRNEGCTDYVNKTISVRVPPDSMGCFEAAELLHELGHYALGDPMHANPAWAGVDAQFAGIVWDRPDAPASCVRRYGGIRHGMWPVNMDGF</sequence>
<organism evidence="1 2">
    <name type="scientific">Anaeromyxobacter oryzae</name>
    <dbReference type="NCBI Taxonomy" id="2918170"/>
    <lineage>
        <taxon>Bacteria</taxon>
        <taxon>Pseudomonadati</taxon>
        <taxon>Myxococcota</taxon>
        <taxon>Myxococcia</taxon>
        <taxon>Myxococcales</taxon>
        <taxon>Cystobacterineae</taxon>
        <taxon>Anaeromyxobacteraceae</taxon>
        <taxon>Anaeromyxobacter</taxon>
    </lineage>
</organism>
<evidence type="ECO:0008006" key="3">
    <source>
        <dbReference type="Google" id="ProtNLM"/>
    </source>
</evidence>
<gene>
    <name evidence="1" type="ORF">AMOR_43580</name>
</gene>